<comment type="caution">
    <text evidence="2">The sequence shown here is derived from an EMBL/GenBank/DDBJ whole genome shotgun (WGS) entry which is preliminary data.</text>
</comment>
<protein>
    <submittedName>
        <fullName evidence="2">Uncharacterized protein</fullName>
    </submittedName>
</protein>
<reference evidence="2 3" key="1">
    <citation type="submission" date="2024-09" db="EMBL/GenBank/DDBJ databases">
        <title>Paenibacillus zeirhizospherea sp. nov., isolated from surface of the maize (Zea mays) roots in a horticulture field, Hungary.</title>
        <authorList>
            <person name="Marton D."/>
            <person name="Farkas M."/>
            <person name="Bedics A."/>
            <person name="Toth E."/>
            <person name="Tancsics A."/>
            <person name="Boka K."/>
            <person name="Maroti G."/>
            <person name="Kriszt B."/>
            <person name="Cserhati M."/>
        </authorList>
    </citation>
    <scope>NUCLEOTIDE SEQUENCE [LARGE SCALE GENOMIC DNA]</scope>
    <source>
        <strain evidence="2 3">KCTC 33519</strain>
    </source>
</reference>
<feature type="region of interest" description="Disordered" evidence="1">
    <location>
        <begin position="90"/>
        <end position="195"/>
    </location>
</feature>
<feature type="compositionally biased region" description="Polar residues" evidence="1">
    <location>
        <begin position="177"/>
        <end position="186"/>
    </location>
</feature>
<evidence type="ECO:0000256" key="1">
    <source>
        <dbReference type="SAM" id="MobiDB-lite"/>
    </source>
</evidence>
<gene>
    <name evidence="2" type="ORF">ACE41H_00705</name>
</gene>
<evidence type="ECO:0000313" key="2">
    <source>
        <dbReference type="EMBL" id="MFB5265310.1"/>
    </source>
</evidence>
<accession>A0ABV5AMB7</accession>
<organism evidence="2 3">
    <name type="scientific">Paenibacillus enshidis</name>
    <dbReference type="NCBI Taxonomy" id="1458439"/>
    <lineage>
        <taxon>Bacteria</taxon>
        <taxon>Bacillati</taxon>
        <taxon>Bacillota</taxon>
        <taxon>Bacilli</taxon>
        <taxon>Bacillales</taxon>
        <taxon>Paenibacillaceae</taxon>
        <taxon>Paenibacillus</taxon>
    </lineage>
</organism>
<dbReference type="Proteomes" id="UP001580346">
    <property type="component" value="Unassembled WGS sequence"/>
</dbReference>
<evidence type="ECO:0000313" key="3">
    <source>
        <dbReference type="Proteomes" id="UP001580346"/>
    </source>
</evidence>
<proteinExistence type="predicted"/>
<dbReference type="RefSeq" id="WP_375352568.1">
    <property type="nucleotide sequence ID" value="NZ_JBHHMI010000001.1"/>
</dbReference>
<feature type="compositionally biased region" description="Polar residues" evidence="1">
    <location>
        <begin position="110"/>
        <end position="131"/>
    </location>
</feature>
<sequence>MSYTFGIEPVHYITFENEDELLDKCKTWGLLSDKATKLKTFYYKGNGLNITCELLGYVDGFTAVILLDNGQKHCIHPSYLKEMQASGYNVKTSGTRSEQTGDEESPAVSPINSDSFTATDVQKQKSLQADSSVPGPDATAAGISPDSLLGGPVRSELKRISDEPDEEDITSKDKTNRNSPVKSSGTKAAKAPKLDLPEGKVKMTAIVKEFTTVPNHFSDNDDEVIIYDQVKILEPEVSEIGTAWSSYSATMKKHELIEGDILTFDAKIIKKKLVKNPVPYKINSPSKIEKQ</sequence>
<keyword evidence="3" id="KW-1185">Reference proteome</keyword>
<dbReference type="EMBL" id="JBHHMI010000001">
    <property type="protein sequence ID" value="MFB5265310.1"/>
    <property type="molecule type" value="Genomic_DNA"/>
</dbReference>
<name>A0ABV5AMB7_9BACL</name>